<reference evidence="1" key="2">
    <citation type="submission" date="2021-01" db="EMBL/GenBank/DDBJ databases">
        <authorList>
            <person name="Hahn C.R."/>
            <person name="Youssef N.H."/>
            <person name="Elshahed M."/>
        </authorList>
    </citation>
    <scope>NUCLEOTIDE SEQUENCE</scope>
    <source>
        <strain evidence="1">Zod_Metabat.24</strain>
    </source>
</reference>
<evidence type="ECO:0000313" key="2">
    <source>
        <dbReference type="Proteomes" id="UP000809273"/>
    </source>
</evidence>
<comment type="caution">
    <text evidence="1">The sequence shown here is derived from an EMBL/GenBank/DDBJ whole genome shotgun (WGS) entry which is preliminary data.</text>
</comment>
<name>A0A9D8PNI4_9DELT</name>
<gene>
    <name evidence="1" type="ORF">JW984_12340</name>
</gene>
<organism evidence="1 2">
    <name type="scientific">Candidatus Zymogenus saltonus</name>
    <dbReference type="NCBI Taxonomy" id="2844893"/>
    <lineage>
        <taxon>Bacteria</taxon>
        <taxon>Deltaproteobacteria</taxon>
        <taxon>Candidatus Zymogenia</taxon>
        <taxon>Candidatus Zymogeniales</taxon>
        <taxon>Candidatus Zymogenaceae</taxon>
        <taxon>Candidatus Zymogenus</taxon>
    </lineage>
</organism>
<evidence type="ECO:0000313" key="1">
    <source>
        <dbReference type="EMBL" id="MBN1573976.1"/>
    </source>
</evidence>
<accession>A0A9D8PNI4</accession>
<dbReference type="AlphaFoldDB" id="A0A9D8PNI4"/>
<sequence>MEDDELVKKFEVVDKSKYPDFYSLEKILEKVLWVLYVAETELGIKKLNAKEIAIIITKALRIPTTSLSIINSIKRIKTSMIYFENGYYMIMKEGIDYINSKKKVSKEVLSKSNDSIEVFHFKPETKYSSKRVLYNEVLKNLKGELRIVDPYCGLRTLDILKELGTIPIKFLTNTQYLSNRRSFIRELNDFLSENSKAEFRDIYSNDIIHDRYIISSNSLVIIGQSIKDLGKKESFLISLDKKNFIDFYKTIKTNFKTKWDRSNQIV</sequence>
<dbReference type="EMBL" id="JAFGIX010000060">
    <property type="protein sequence ID" value="MBN1573976.1"/>
    <property type="molecule type" value="Genomic_DNA"/>
</dbReference>
<dbReference type="Proteomes" id="UP000809273">
    <property type="component" value="Unassembled WGS sequence"/>
</dbReference>
<protein>
    <submittedName>
        <fullName evidence="1">Uncharacterized protein</fullName>
    </submittedName>
</protein>
<reference evidence="1" key="1">
    <citation type="journal article" date="2021" name="Environ. Microbiol.">
        <title>Genomic characterization of three novel Desulfobacterota classes expand the metabolic and phylogenetic diversity of the phylum.</title>
        <authorList>
            <person name="Murphy C.L."/>
            <person name="Biggerstaff J."/>
            <person name="Eichhorn A."/>
            <person name="Ewing E."/>
            <person name="Shahan R."/>
            <person name="Soriano D."/>
            <person name="Stewart S."/>
            <person name="VanMol K."/>
            <person name="Walker R."/>
            <person name="Walters P."/>
            <person name="Elshahed M.S."/>
            <person name="Youssef N.H."/>
        </authorList>
    </citation>
    <scope>NUCLEOTIDE SEQUENCE</scope>
    <source>
        <strain evidence="1">Zod_Metabat.24</strain>
    </source>
</reference>
<proteinExistence type="predicted"/>